<dbReference type="Proteomes" id="UP000183658">
    <property type="component" value="Unassembled WGS sequence"/>
</dbReference>
<evidence type="ECO:0000313" key="1">
    <source>
        <dbReference type="EMBL" id="SER50761.1"/>
    </source>
</evidence>
<dbReference type="EMBL" id="FOFZ01000014">
    <property type="protein sequence ID" value="SER50761.1"/>
    <property type="molecule type" value="Genomic_DNA"/>
</dbReference>
<sequence length="147" mass="16493">MKKTTLSTITKNLFLGLLLILFTASLTSCSKKVAFQTSTIVPAARGDVKITKDNNKNYLIQIKLENLAEVKRLESSKKAYVVWMESDDSMVKNIGQIKSDSKFLSSKLKATFETVTPIKPTKIFITAEEDAEVQYPDKEIILSTRNL</sequence>
<dbReference type="RefSeq" id="WP_074724244.1">
    <property type="nucleotide sequence ID" value="NZ_CBCRVS010000007.1"/>
</dbReference>
<proteinExistence type="predicted"/>
<organism evidence="1 2">
    <name type="scientific">Flavobacterium frigoris</name>
    <dbReference type="NCBI Taxonomy" id="229204"/>
    <lineage>
        <taxon>Bacteria</taxon>
        <taxon>Pseudomonadati</taxon>
        <taxon>Bacteroidota</taxon>
        <taxon>Flavobacteriia</taxon>
        <taxon>Flavobacteriales</taxon>
        <taxon>Flavobacteriaceae</taxon>
        <taxon>Flavobacterium</taxon>
    </lineage>
</organism>
<keyword evidence="2" id="KW-1185">Reference proteome</keyword>
<dbReference type="AlphaFoldDB" id="A0A1H9PRA5"/>
<dbReference type="PROSITE" id="PS51257">
    <property type="entry name" value="PROKAR_LIPOPROTEIN"/>
    <property type="match status" value="1"/>
</dbReference>
<name>A0A1H9PRA5_FLAFI</name>
<gene>
    <name evidence="1" type="ORF">SAMN05444355_11421</name>
</gene>
<protein>
    <recommendedName>
        <fullName evidence="3">Lipoprotein</fullName>
    </recommendedName>
</protein>
<evidence type="ECO:0000313" key="2">
    <source>
        <dbReference type="Proteomes" id="UP000183658"/>
    </source>
</evidence>
<accession>A0A1H9PRA5</accession>
<dbReference type="OrthoDB" id="676347at2"/>
<reference evidence="2" key="1">
    <citation type="submission" date="2016-10" db="EMBL/GenBank/DDBJ databases">
        <authorList>
            <person name="Varghese N."/>
            <person name="Submissions S."/>
        </authorList>
    </citation>
    <scope>NUCLEOTIDE SEQUENCE [LARGE SCALE GENOMIC DNA]</scope>
    <source>
        <strain evidence="2">DSM 15719</strain>
    </source>
</reference>
<evidence type="ECO:0008006" key="3">
    <source>
        <dbReference type="Google" id="ProtNLM"/>
    </source>
</evidence>